<keyword evidence="8" id="KW-0449">Lipoprotein</keyword>
<dbReference type="Pfam" id="PF04833">
    <property type="entry name" value="COBRA"/>
    <property type="match status" value="1"/>
</dbReference>
<evidence type="ECO:0000256" key="6">
    <source>
        <dbReference type="ARBA" id="ARBA00023136"/>
    </source>
</evidence>
<feature type="signal peptide" evidence="9">
    <location>
        <begin position="1"/>
        <end position="29"/>
    </location>
</feature>
<reference evidence="12" key="2">
    <citation type="submission" date="2025-08" db="UniProtKB">
        <authorList>
            <consortium name="RefSeq"/>
        </authorList>
    </citation>
    <scope>IDENTIFICATION</scope>
    <source>
        <tissue evidence="12">Leaf</tissue>
    </source>
</reference>
<dbReference type="RefSeq" id="XP_018470394.2">
    <property type="nucleotide sequence ID" value="XM_018614892.2"/>
</dbReference>
<keyword evidence="7" id="KW-0325">Glycoprotein</keyword>
<dbReference type="KEGG" id="rsz:108842083"/>
<evidence type="ECO:0000259" key="10">
    <source>
        <dbReference type="Pfam" id="PF25079"/>
    </source>
</evidence>
<protein>
    <submittedName>
        <fullName evidence="12">COBRA-like protein 7</fullName>
    </submittedName>
</protein>
<evidence type="ECO:0000256" key="4">
    <source>
        <dbReference type="ARBA" id="ARBA00022622"/>
    </source>
</evidence>
<dbReference type="InterPro" id="IPR006918">
    <property type="entry name" value="COBRA_pln"/>
</dbReference>
<dbReference type="Pfam" id="PF25079">
    <property type="entry name" value="COB_C"/>
    <property type="match status" value="1"/>
</dbReference>
<evidence type="ECO:0000313" key="12">
    <source>
        <dbReference type="RefSeq" id="XP_018470394.2"/>
    </source>
</evidence>
<accession>A0A6J0ME56</accession>
<evidence type="ECO:0000256" key="8">
    <source>
        <dbReference type="ARBA" id="ARBA00023288"/>
    </source>
</evidence>
<organism evidence="11 12">
    <name type="scientific">Raphanus sativus</name>
    <name type="common">Radish</name>
    <name type="synonym">Raphanus raphanistrum var. sativus</name>
    <dbReference type="NCBI Taxonomy" id="3726"/>
    <lineage>
        <taxon>Eukaryota</taxon>
        <taxon>Viridiplantae</taxon>
        <taxon>Streptophyta</taxon>
        <taxon>Embryophyta</taxon>
        <taxon>Tracheophyta</taxon>
        <taxon>Spermatophyta</taxon>
        <taxon>Magnoliopsida</taxon>
        <taxon>eudicotyledons</taxon>
        <taxon>Gunneridae</taxon>
        <taxon>Pentapetalae</taxon>
        <taxon>rosids</taxon>
        <taxon>malvids</taxon>
        <taxon>Brassicales</taxon>
        <taxon>Brassicaceae</taxon>
        <taxon>Brassiceae</taxon>
        <taxon>Raphanus</taxon>
    </lineage>
</organism>
<evidence type="ECO:0000256" key="3">
    <source>
        <dbReference type="ARBA" id="ARBA00022475"/>
    </source>
</evidence>
<dbReference type="AlphaFoldDB" id="A0A6J0ME56"/>
<evidence type="ECO:0000256" key="5">
    <source>
        <dbReference type="ARBA" id="ARBA00022729"/>
    </source>
</evidence>
<comment type="similarity">
    <text evidence="2">Belongs to the COBRA family.</text>
</comment>
<evidence type="ECO:0000256" key="1">
    <source>
        <dbReference type="ARBA" id="ARBA00004609"/>
    </source>
</evidence>
<evidence type="ECO:0000256" key="7">
    <source>
        <dbReference type="ARBA" id="ARBA00023180"/>
    </source>
</evidence>
<proteinExistence type="inferred from homology"/>
<dbReference type="GO" id="GO:0098552">
    <property type="term" value="C:side of membrane"/>
    <property type="evidence" value="ECO:0007669"/>
    <property type="project" value="UniProtKB-KW"/>
</dbReference>
<feature type="domain" description="COBRA C-terminal" evidence="10">
    <location>
        <begin position="420"/>
        <end position="634"/>
    </location>
</feature>
<dbReference type="GeneID" id="108842083"/>
<keyword evidence="6" id="KW-0472">Membrane</keyword>
<dbReference type="PANTHER" id="PTHR31052:SF3">
    <property type="entry name" value="COBRA-LIKE PROTEIN 7"/>
    <property type="match status" value="1"/>
</dbReference>
<dbReference type="PANTHER" id="PTHR31052">
    <property type="entry name" value="COBRA-LIKE PROTEIN 7"/>
    <property type="match status" value="1"/>
</dbReference>
<keyword evidence="4" id="KW-0336">GPI-anchor</keyword>
<reference evidence="11" key="1">
    <citation type="journal article" date="2019" name="Database">
        <title>The radish genome database (RadishGD): an integrated information resource for radish genomics.</title>
        <authorList>
            <person name="Yu H.J."/>
            <person name="Baek S."/>
            <person name="Lee Y.J."/>
            <person name="Cho A."/>
            <person name="Mun J.H."/>
        </authorList>
    </citation>
    <scope>NUCLEOTIDE SEQUENCE [LARGE SCALE GENOMIC DNA]</scope>
    <source>
        <strain evidence="11">cv. WK10039</strain>
    </source>
</reference>
<comment type="subcellular location">
    <subcellularLocation>
        <location evidence="1">Cell membrane</location>
        <topology evidence="1">Lipid-anchor</topology>
        <topology evidence="1">GPI-anchor</topology>
    </subcellularLocation>
</comment>
<dbReference type="InterPro" id="IPR056900">
    <property type="entry name" value="COB_C"/>
</dbReference>
<dbReference type="GO" id="GO:0005886">
    <property type="term" value="C:plasma membrane"/>
    <property type="evidence" value="ECO:0007669"/>
    <property type="project" value="UniProtKB-SubCell"/>
</dbReference>
<dbReference type="GO" id="GO:0010215">
    <property type="term" value="P:cellulose microfibril organization"/>
    <property type="evidence" value="ECO:0007669"/>
    <property type="project" value="InterPro"/>
</dbReference>
<keyword evidence="3" id="KW-1003">Cell membrane</keyword>
<evidence type="ECO:0000256" key="9">
    <source>
        <dbReference type="SAM" id="SignalP"/>
    </source>
</evidence>
<keyword evidence="11" id="KW-1185">Reference proteome</keyword>
<evidence type="ECO:0000256" key="2">
    <source>
        <dbReference type="ARBA" id="ARBA00005507"/>
    </source>
</evidence>
<dbReference type="Proteomes" id="UP000504610">
    <property type="component" value="Chromosome 2"/>
</dbReference>
<sequence length="661" mass="72233">MDSAPTSTLLPLLLLSLLLVPSSIPLATSQPAADTNPSPPSDSDLCNGVFVSYTHTKGSKIPPNDSADQPYRFESVVTVLNNGRDELKSWRVFVKFAHREILVSASNAVLSDGSSLPLSVENGTVFAGYPSSDLKSAIQTAGDVTQMQASVELVGTQFGVAPPGVPLPKNISLVTDGWKCPKATQKGKNVLQVCCMPDPSFNNTEIIDNEFLPRQNGDLTIMYDVIRSYSSNYMAQVTMENHSPLGRLDNWKLSFDWMRDEFIDTMTGAYPSLVDSSDCIDGPQAKYYQALDFSNVLSCARRPTIIDLPLTKYNDSTFGFKPYCCRNGTILPKSMDPSKSISAFQMQVYKMPPDLNISALSPPQNWRISGSLNPDYKCGPPVRVSPSQFVDPSGLPSNKTAFASWQVVCNITQQKNTSPRCCVSFSAYFNDSIIPCKTCACGCSSSRASRTCSTTSPALLLPQQALLVPFENRTELTLAWSYLKHRPVPNPMPCGDNCGVSINWHLATDYRGGWTARVTIFNWGETNFPDWFTAIQMKNAAPGFEKAYSFNATALDINGENNTIFMEGLPGLNYLVAERDGDNPLKNPRVPGKQQSVISFTKKLTPGINVPGGDGFPSKVFFNGEECSLPSLLPTSNSNKRRHISAILLALPVLALLILRV</sequence>
<keyword evidence="5 9" id="KW-0732">Signal</keyword>
<dbReference type="OrthoDB" id="2014623at2759"/>
<evidence type="ECO:0000313" key="11">
    <source>
        <dbReference type="Proteomes" id="UP000504610"/>
    </source>
</evidence>
<name>A0A6J0ME56_RAPSA</name>
<feature type="chain" id="PRO_5040845833" evidence="9">
    <location>
        <begin position="30"/>
        <end position="661"/>
    </location>
</feature>
<gene>
    <name evidence="12" type="primary">LOC108842083</name>
</gene>